<gene>
    <name evidence="1" type="ORF">OIU77_011397</name>
</gene>
<organism evidence="1 2">
    <name type="scientific">Salix suchowensis</name>
    <dbReference type="NCBI Taxonomy" id="1278906"/>
    <lineage>
        <taxon>Eukaryota</taxon>
        <taxon>Viridiplantae</taxon>
        <taxon>Streptophyta</taxon>
        <taxon>Embryophyta</taxon>
        <taxon>Tracheophyta</taxon>
        <taxon>Spermatophyta</taxon>
        <taxon>Magnoliopsida</taxon>
        <taxon>eudicotyledons</taxon>
        <taxon>Gunneridae</taxon>
        <taxon>Pentapetalae</taxon>
        <taxon>rosids</taxon>
        <taxon>fabids</taxon>
        <taxon>Malpighiales</taxon>
        <taxon>Salicaceae</taxon>
        <taxon>Saliceae</taxon>
        <taxon>Salix</taxon>
    </lineage>
</organism>
<keyword evidence="2" id="KW-1185">Reference proteome</keyword>
<proteinExistence type="predicted"/>
<sequence length="90" mass="10138">MIDKINMAIKIESLDLESKHKLTQVLGIRREYWRQILINPVKHKQPSGNINVNLSISPSLPTKSSTLKKSLPQALLFFLNRSTVAITSSP</sequence>
<protein>
    <submittedName>
        <fullName evidence="1">Uncharacterized protein</fullName>
    </submittedName>
</protein>
<name>A0ABQ9A139_9ROSI</name>
<comment type="caution">
    <text evidence="1">The sequence shown here is derived from an EMBL/GenBank/DDBJ whole genome shotgun (WGS) entry which is preliminary data.</text>
</comment>
<dbReference type="EMBL" id="JAPFFI010000023">
    <property type="protein sequence ID" value="KAJ6321294.1"/>
    <property type="molecule type" value="Genomic_DNA"/>
</dbReference>
<evidence type="ECO:0000313" key="2">
    <source>
        <dbReference type="Proteomes" id="UP001141253"/>
    </source>
</evidence>
<reference evidence="1" key="1">
    <citation type="submission" date="2022-10" db="EMBL/GenBank/DDBJ databases">
        <authorList>
            <person name="Hyden B.L."/>
            <person name="Feng K."/>
            <person name="Yates T."/>
            <person name="Jawdy S."/>
            <person name="Smart L.B."/>
            <person name="Muchero W."/>
        </authorList>
    </citation>
    <scope>NUCLEOTIDE SEQUENCE</scope>
    <source>
        <tissue evidence="1">Shoot tip</tissue>
    </source>
</reference>
<reference evidence="1" key="2">
    <citation type="journal article" date="2023" name="Int. J. Mol. Sci.">
        <title>De Novo Assembly and Annotation of 11 Diverse Shrub Willow (Salix) Genomes Reveals Novel Gene Organization in Sex-Linked Regions.</title>
        <authorList>
            <person name="Hyden B."/>
            <person name="Feng K."/>
            <person name="Yates T.B."/>
            <person name="Jawdy S."/>
            <person name="Cereghino C."/>
            <person name="Smart L.B."/>
            <person name="Muchero W."/>
        </authorList>
    </citation>
    <scope>NUCLEOTIDE SEQUENCE</scope>
    <source>
        <tissue evidence="1">Shoot tip</tissue>
    </source>
</reference>
<evidence type="ECO:0000313" key="1">
    <source>
        <dbReference type="EMBL" id="KAJ6321294.1"/>
    </source>
</evidence>
<dbReference type="Proteomes" id="UP001141253">
    <property type="component" value="Chromosome 8"/>
</dbReference>
<accession>A0ABQ9A139</accession>